<feature type="coiled-coil region" evidence="1">
    <location>
        <begin position="187"/>
        <end position="214"/>
    </location>
</feature>
<reference evidence="3" key="1">
    <citation type="journal article" date="2019" name="Sci. Rep.">
        <title>Draft genome of Tanacetum cinerariifolium, the natural source of mosquito coil.</title>
        <authorList>
            <person name="Yamashiro T."/>
            <person name="Shiraishi A."/>
            <person name="Satake H."/>
            <person name="Nakayama K."/>
        </authorList>
    </citation>
    <scope>NUCLEOTIDE SEQUENCE</scope>
</reference>
<evidence type="ECO:0000256" key="2">
    <source>
        <dbReference type="SAM" id="MobiDB-lite"/>
    </source>
</evidence>
<dbReference type="AlphaFoldDB" id="A0A699IHZ2"/>
<keyword evidence="1" id="KW-0175">Coiled coil</keyword>
<proteinExistence type="predicted"/>
<sequence length="289" mass="33197">MLDATWIGKALQRSLDFVTICFKDTLQFVSYGCKLTNSIAKAAPKKSAPNDFLSKQQGIDKRTQNYSLIMLLQCLNSKRTKGASNQITEICREIKEYVHELEIELPGDLKKIPKKLEEFTSAGELVKNKGQEAITHEETKEKESETDCDAEAKLSGSMVESFRKKQLKKFDFVIKEGDHVHLIAKQIKEQKRIDESAKADMAKKEEELEKEELIDLVGIDLVTNVYKSKMKYDKYYDKMLNRRALERIINCDIISKVMDVISMLSFLSFKIIQFDDGILFSKRMGEVNL</sequence>
<gene>
    <name evidence="3" type="ORF">Tci_522567</name>
</gene>
<evidence type="ECO:0000313" key="3">
    <source>
        <dbReference type="EMBL" id="GEZ50594.1"/>
    </source>
</evidence>
<accession>A0A699IHZ2</accession>
<organism evidence="3">
    <name type="scientific">Tanacetum cinerariifolium</name>
    <name type="common">Dalmatian daisy</name>
    <name type="synonym">Chrysanthemum cinerariifolium</name>
    <dbReference type="NCBI Taxonomy" id="118510"/>
    <lineage>
        <taxon>Eukaryota</taxon>
        <taxon>Viridiplantae</taxon>
        <taxon>Streptophyta</taxon>
        <taxon>Embryophyta</taxon>
        <taxon>Tracheophyta</taxon>
        <taxon>Spermatophyta</taxon>
        <taxon>Magnoliopsida</taxon>
        <taxon>eudicotyledons</taxon>
        <taxon>Gunneridae</taxon>
        <taxon>Pentapetalae</taxon>
        <taxon>asterids</taxon>
        <taxon>campanulids</taxon>
        <taxon>Asterales</taxon>
        <taxon>Asteraceae</taxon>
        <taxon>Asteroideae</taxon>
        <taxon>Anthemideae</taxon>
        <taxon>Anthemidinae</taxon>
        <taxon>Tanacetum</taxon>
    </lineage>
</organism>
<comment type="caution">
    <text evidence="3">The sequence shown here is derived from an EMBL/GenBank/DDBJ whole genome shotgun (WGS) entry which is preliminary data.</text>
</comment>
<evidence type="ECO:0000256" key="1">
    <source>
        <dbReference type="SAM" id="Coils"/>
    </source>
</evidence>
<name>A0A699IHZ2_TANCI</name>
<protein>
    <submittedName>
        <fullName evidence="3">Uncharacterized protein</fullName>
    </submittedName>
</protein>
<feature type="compositionally biased region" description="Basic and acidic residues" evidence="2">
    <location>
        <begin position="128"/>
        <end position="145"/>
    </location>
</feature>
<dbReference type="EMBL" id="BKCJ010287209">
    <property type="protein sequence ID" value="GEZ50594.1"/>
    <property type="molecule type" value="Genomic_DNA"/>
</dbReference>
<feature type="region of interest" description="Disordered" evidence="2">
    <location>
        <begin position="128"/>
        <end position="148"/>
    </location>
</feature>